<keyword evidence="1" id="KW-0812">Transmembrane</keyword>
<dbReference type="Proteomes" id="UP001151760">
    <property type="component" value="Unassembled WGS sequence"/>
</dbReference>
<evidence type="ECO:0000313" key="3">
    <source>
        <dbReference type="EMBL" id="GJS85538.1"/>
    </source>
</evidence>
<reference evidence="3" key="2">
    <citation type="submission" date="2022-01" db="EMBL/GenBank/DDBJ databases">
        <authorList>
            <person name="Yamashiro T."/>
            <person name="Shiraishi A."/>
            <person name="Satake H."/>
            <person name="Nakayama K."/>
        </authorList>
    </citation>
    <scope>NUCLEOTIDE SEQUENCE</scope>
</reference>
<reference evidence="3" key="1">
    <citation type="journal article" date="2022" name="Int. J. Mol. Sci.">
        <title>Draft Genome of Tanacetum Coccineum: Genomic Comparison of Closely Related Tanacetum-Family Plants.</title>
        <authorList>
            <person name="Yamashiro T."/>
            <person name="Shiraishi A."/>
            <person name="Nakayama K."/>
            <person name="Satake H."/>
        </authorList>
    </citation>
    <scope>NUCLEOTIDE SEQUENCE</scope>
</reference>
<keyword evidence="2" id="KW-0732">Signal</keyword>
<evidence type="ECO:0000256" key="2">
    <source>
        <dbReference type="SAM" id="SignalP"/>
    </source>
</evidence>
<accession>A0ABQ4Z9I1</accession>
<feature type="transmembrane region" description="Helical" evidence="1">
    <location>
        <begin position="146"/>
        <end position="165"/>
    </location>
</feature>
<gene>
    <name evidence="3" type="ORF">Tco_0752079</name>
</gene>
<evidence type="ECO:0000313" key="4">
    <source>
        <dbReference type="Proteomes" id="UP001151760"/>
    </source>
</evidence>
<dbReference type="EMBL" id="BQNB010011057">
    <property type="protein sequence ID" value="GJS85538.1"/>
    <property type="molecule type" value="Genomic_DNA"/>
</dbReference>
<feature type="chain" id="PRO_5045395035" evidence="2">
    <location>
        <begin position="16"/>
        <end position="169"/>
    </location>
</feature>
<keyword evidence="1" id="KW-0472">Membrane</keyword>
<name>A0ABQ4Z9I1_9ASTR</name>
<proteinExistence type="predicted"/>
<feature type="signal peptide" evidence="2">
    <location>
        <begin position="1"/>
        <end position="15"/>
    </location>
</feature>
<sequence length="169" mass="18379">MVIRLLVLGWGPVHSRNNVNNQNQYVPQAVLLRTRKVNITPVRPQPVPIGKPKVPIPVPTGRQNWPIPVPTGRVDSPSVTSGRSTLIEGKDLDSQGDGLIGKNTICADVHVFHVIESSRLVVAVKFIFQSSRYVVILVGVVDPTGWYVVTAGKVIIIVVMSRLILVPSG</sequence>
<keyword evidence="4" id="KW-1185">Reference proteome</keyword>
<evidence type="ECO:0000256" key="1">
    <source>
        <dbReference type="SAM" id="Phobius"/>
    </source>
</evidence>
<keyword evidence="1" id="KW-1133">Transmembrane helix</keyword>
<comment type="caution">
    <text evidence="3">The sequence shown here is derived from an EMBL/GenBank/DDBJ whole genome shotgun (WGS) entry which is preliminary data.</text>
</comment>
<organism evidence="3 4">
    <name type="scientific">Tanacetum coccineum</name>
    <dbReference type="NCBI Taxonomy" id="301880"/>
    <lineage>
        <taxon>Eukaryota</taxon>
        <taxon>Viridiplantae</taxon>
        <taxon>Streptophyta</taxon>
        <taxon>Embryophyta</taxon>
        <taxon>Tracheophyta</taxon>
        <taxon>Spermatophyta</taxon>
        <taxon>Magnoliopsida</taxon>
        <taxon>eudicotyledons</taxon>
        <taxon>Gunneridae</taxon>
        <taxon>Pentapetalae</taxon>
        <taxon>asterids</taxon>
        <taxon>campanulids</taxon>
        <taxon>Asterales</taxon>
        <taxon>Asteraceae</taxon>
        <taxon>Asteroideae</taxon>
        <taxon>Anthemideae</taxon>
        <taxon>Anthemidinae</taxon>
        <taxon>Tanacetum</taxon>
    </lineage>
</organism>
<protein>
    <submittedName>
        <fullName evidence="3">Uncharacterized protein</fullName>
    </submittedName>
</protein>